<dbReference type="RefSeq" id="WP_150266597.1">
    <property type="nucleotide sequence ID" value="NZ_CP029194.1"/>
</dbReference>
<dbReference type="Proteomes" id="UP000324106">
    <property type="component" value="Chromosome"/>
</dbReference>
<evidence type="ECO:0000313" key="1">
    <source>
        <dbReference type="EMBL" id="QES20117.1"/>
    </source>
</evidence>
<reference evidence="1 2" key="1">
    <citation type="submission" date="2018-05" db="EMBL/GenBank/DDBJ databases">
        <title>Streptomyces venezuelae.</title>
        <authorList>
            <person name="Kim W."/>
            <person name="Lee N."/>
            <person name="Cho B.-K."/>
        </authorList>
    </citation>
    <scope>NUCLEOTIDE SEQUENCE [LARGE SCALE GENOMIC DNA]</scope>
    <source>
        <strain evidence="1 2">ATCC 15068</strain>
    </source>
</reference>
<proteinExistence type="predicted"/>
<sequence length="98" mass="10314">MAVAAAVLGRSAFRSIRTVDLARLARASARAAEARTFARTGTLHHALDLYRPEPRGLTTALTRPDGRLRGHLAQGAVRALRTRGRGGSARPGAACATN</sequence>
<protein>
    <submittedName>
        <fullName evidence="1">Uncharacterized protein</fullName>
    </submittedName>
</protein>
<organism evidence="1 2">
    <name type="scientific">Streptomyces venezuelae</name>
    <dbReference type="NCBI Taxonomy" id="54571"/>
    <lineage>
        <taxon>Bacteria</taxon>
        <taxon>Bacillati</taxon>
        <taxon>Actinomycetota</taxon>
        <taxon>Actinomycetes</taxon>
        <taxon>Kitasatosporales</taxon>
        <taxon>Streptomycetaceae</taxon>
        <taxon>Streptomyces</taxon>
    </lineage>
</organism>
<name>A0A5P2AQK5_STRVZ</name>
<dbReference type="EMBL" id="CP029194">
    <property type="protein sequence ID" value="QES20117.1"/>
    <property type="molecule type" value="Genomic_DNA"/>
</dbReference>
<evidence type="ECO:0000313" key="2">
    <source>
        <dbReference type="Proteomes" id="UP000324106"/>
    </source>
</evidence>
<accession>A0A5P2AQK5</accession>
<gene>
    <name evidence="1" type="ORF">DEJ46_14215</name>
</gene>
<dbReference type="AlphaFoldDB" id="A0A5P2AQK5"/>
<dbReference type="OrthoDB" id="4141383at2"/>